<dbReference type="GO" id="GO:0007424">
    <property type="term" value="P:open tracheal system development"/>
    <property type="evidence" value="ECO:0007669"/>
    <property type="project" value="UniProtKB-ARBA"/>
</dbReference>
<dbReference type="SMART" id="SM00252">
    <property type="entry name" value="SH2"/>
    <property type="match status" value="1"/>
</dbReference>
<evidence type="ECO:0000256" key="8">
    <source>
        <dbReference type="ARBA" id="ARBA00051245"/>
    </source>
</evidence>
<dbReference type="InterPro" id="IPR000719">
    <property type="entry name" value="Prot_kinase_dom"/>
</dbReference>
<name>A0AAW1JIE9_POPJA</name>
<dbReference type="SUPFAM" id="SSF55550">
    <property type="entry name" value="SH2 domain"/>
    <property type="match status" value="1"/>
</dbReference>
<dbReference type="EMBL" id="JASPKY010000368">
    <property type="protein sequence ID" value="KAK9703493.1"/>
    <property type="molecule type" value="Genomic_DNA"/>
</dbReference>
<dbReference type="PANTHER" id="PTHR24418">
    <property type="entry name" value="TYROSINE-PROTEIN KINASE"/>
    <property type="match status" value="1"/>
</dbReference>
<evidence type="ECO:0000256" key="2">
    <source>
        <dbReference type="ARBA" id="ARBA00022679"/>
    </source>
</evidence>
<evidence type="ECO:0000313" key="15">
    <source>
        <dbReference type="EMBL" id="KAK9703493.1"/>
    </source>
</evidence>
<evidence type="ECO:0000256" key="6">
    <source>
        <dbReference type="ARBA" id="ARBA00022999"/>
    </source>
</evidence>
<keyword evidence="1" id="KW-0728">SH3 domain</keyword>
<protein>
    <recommendedName>
        <fullName evidence="11">Tyrosine-protein kinase</fullName>
        <ecNumber evidence="11">2.7.10.2</ecNumber>
    </recommendedName>
</protein>
<dbReference type="AlphaFoldDB" id="A0AAW1JIE9"/>
<evidence type="ECO:0000313" key="16">
    <source>
        <dbReference type="Proteomes" id="UP001458880"/>
    </source>
</evidence>
<dbReference type="FunFam" id="3.30.505.10:FF:000044">
    <property type="entry name" value="Tyrosine-protein kinase"/>
    <property type="match status" value="1"/>
</dbReference>
<keyword evidence="5 10" id="KW-0067">ATP-binding</keyword>
<dbReference type="GO" id="GO:0007435">
    <property type="term" value="P:salivary gland morphogenesis"/>
    <property type="evidence" value="ECO:0007669"/>
    <property type="project" value="UniProtKB-ARBA"/>
</dbReference>
<dbReference type="Gene3D" id="3.30.505.10">
    <property type="entry name" value="SH2 domain"/>
    <property type="match status" value="1"/>
</dbReference>
<keyword evidence="16" id="KW-1185">Reference proteome</keyword>
<dbReference type="PRINTS" id="PR00401">
    <property type="entry name" value="SH2DOMAIN"/>
</dbReference>
<feature type="domain" description="Protein kinase" evidence="14">
    <location>
        <begin position="595"/>
        <end position="711"/>
    </location>
</feature>
<feature type="domain" description="SH2" evidence="13">
    <location>
        <begin position="477"/>
        <end position="569"/>
    </location>
</feature>
<keyword evidence="6 9" id="KW-0727">SH2 domain</keyword>
<sequence>MVTSGVVWCYKDDHWIPLQLSSIRLHGVLTQAHWVAVSDFLQRMANKQLVLQDNCFKELTEQQKELLLEEQKKLECSRVVENNQGDDIDQNLSQLVLNTLNNNVLNNEDSVIKLNENSKNERCITTPNGRVIQISKSEIGEEKDCQGGDSENQVLMFKFEKDFSVNEQNVEHNKNLFINNLFTETDSNSIETNHDRSPKIDEAKACTRKTSSQSDEIALRLLRKYCKYSRDALDNDILSAIEATELNSNQDKTVISPPAIVRTRKLGYCPKNEKLYENCCDVKFSLDEAVENDRNEHLAEAVENDRNEHVLRWLKQQNRHGYTNKRRCSLPTFSSNRKSSVSSLGEPSPTDSRKSSLTIKSDGKSSFSSGFESQKSSVISATESRDTNSLTSSPSASERRSSISNLKCRKSSVTSNSSTESDENNTIAAQWHKILKRHLESKKLEKRLKKQREAWARNTRKLSSGSESYSDISTKPWYFRKIKRIEAEKKLLLPENDHGAFLIRDSESRHNDYSLSVRDGDTVKHYRIRQLDEGGFFIARRTTFRTLPELVEHYSKDADGLCVNLCKPCVQVEKPQPEGLSHRTRDQWEIDRTSLKFVRKLGHGQFGEVWEGQWNNTTPVAIKTLKPGTMDPKDFLAEAQIMKKLRHQKLIQLYAVCTMEEPIYIITELMKNGSLLEYLQGKGKGLKHDGGTDLYHYGINEERFAAGIPAG</sequence>
<keyword evidence="3 10" id="KW-0547">Nucleotide-binding</keyword>
<evidence type="ECO:0000259" key="13">
    <source>
        <dbReference type="PROSITE" id="PS50001"/>
    </source>
</evidence>
<dbReference type="PROSITE" id="PS00107">
    <property type="entry name" value="PROTEIN_KINASE_ATP"/>
    <property type="match status" value="1"/>
</dbReference>
<dbReference type="InterPro" id="IPR000980">
    <property type="entry name" value="SH2"/>
</dbReference>
<keyword evidence="2 11" id="KW-0808">Transferase</keyword>
<dbReference type="Gene3D" id="3.30.200.20">
    <property type="entry name" value="Phosphorylase Kinase, domain 1"/>
    <property type="match status" value="1"/>
</dbReference>
<organism evidence="15 16">
    <name type="scientific">Popillia japonica</name>
    <name type="common">Japanese beetle</name>
    <dbReference type="NCBI Taxonomy" id="7064"/>
    <lineage>
        <taxon>Eukaryota</taxon>
        <taxon>Metazoa</taxon>
        <taxon>Ecdysozoa</taxon>
        <taxon>Arthropoda</taxon>
        <taxon>Hexapoda</taxon>
        <taxon>Insecta</taxon>
        <taxon>Pterygota</taxon>
        <taxon>Neoptera</taxon>
        <taxon>Endopterygota</taxon>
        <taxon>Coleoptera</taxon>
        <taxon>Polyphaga</taxon>
        <taxon>Scarabaeiformia</taxon>
        <taxon>Scarabaeidae</taxon>
        <taxon>Rutelinae</taxon>
        <taxon>Popillia</taxon>
    </lineage>
</organism>
<dbReference type="EC" id="2.7.10.2" evidence="11"/>
<evidence type="ECO:0000256" key="9">
    <source>
        <dbReference type="PROSITE-ProRule" id="PRU00191"/>
    </source>
</evidence>
<dbReference type="GO" id="GO:0004715">
    <property type="term" value="F:non-membrane spanning protein tyrosine kinase activity"/>
    <property type="evidence" value="ECO:0007669"/>
    <property type="project" value="UniProtKB-EC"/>
</dbReference>
<dbReference type="Pfam" id="PF00017">
    <property type="entry name" value="SH2"/>
    <property type="match status" value="1"/>
</dbReference>
<evidence type="ECO:0000256" key="7">
    <source>
        <dbReference type="ARBA" id="ARBA00023137"/>
    </source>
</evidence>
<proteinExistence type="inferred from homology"/>
<keyword evidence="4 11" id="KW-0418">Kinase</keyword>
<dbReference type="GO" id="GO:0005524">
    <property type="term" value="F:ATP binding"/>
    <property type="evidence" value="ECO:0007669"/>
    <property type="project" value="UniProtKB-UniRule"/>
</dbReference>
<feature type="binding site" evidence="10">
    <location>
        <position position="623"/>
    </location>
    <ligand>
        <name>ATP</name>
        <dbReference type="ChEBI" id="CHEBI:30616"/>
    </ligand>
</feature>
<dbReference type="InterPro" id="IPR050198">
    <property type="entry name" value="Non-receptor_tyrosine_kinases"/>
</dbReference>
<dbReference type="InterPro" id="IPR011009">
    <property type="entry name" value="Kinase-like_dom_sf"/>
</dbReference>
<dbReference type="InterPro" id="IPR017441">
    <property type="entry name" value="Protein_kinase_ATP_BS"/>
</dbReference>
<dbReference type="InterPro" id="IPR020635">
    <property type="entry name" value="Tyr_kinase_cat_dom"/>
</dbReference>
<dbReference type="GO" id="GO:0030036">
    <property type="term" value="P:actin cytoskeleton organization"/>
    <property type="evidence" value="ECO:0007669"/>
    <property type="project" value="UniProtKB-ARBA"/>
</dbReference>
<gene>
    <name evidence="15" type="ORF">QE152_g29283</name>
</gene>
<feature type="compositionally biased region" description="Low complexity" evidence="12">
    <location>
        <begin position="364"/>
        <end position="377"/>
    </location>
</feature>
<feature type="region of interest" description="Disordered" evidence="12">
    <location>
        <begin position="324"/>
        <end position="424"/>
    </location>
</feature>
<dbReference type="InterPro" id="IPR036860">
    <property type="entry name" value="SH2_dom_sf"/>
</dbReference>
<comment type="similarity">
    <text evidence="11">Belongs to the protein kinase superfamily. Tyr protein kinase family.</text>
</comment>
<dbReference type="SMART" id="SM00219">
    <property type="entry name" value="TyrKc"/>
    <property type="match status" value="1"/>
</dbReference>
<comment type="catalytic activity">
    <reaction evidence="8 11">
        <text>L-tyrosyl-[protein] + ATP = O-phospho-L-tyrosyl-[protein] + ADP + H(+)</text>
        <dbReference type="Rhea" id="RHEA:10596"/>
        <dbReference type="Rhea" id="RHEA-COMP:10136"/>
        <dbReference type="Rhea" id="RHEA-COMP:20101"/>
        <dbReference type="ChEBI" id="CHEBI:15378"/>
        <dbReference type="ChEBI" id="CHEBI:30616"/>
        <dbReference type="ChEBI" id="CHEBI:46858"/>
        <dbReference type="ChEBI" id="CHEBI:61978"/>
        <dbReference type="ChEBI" id="CHEBI:456216"/>
        <dbReference type="EC" id="2.7.10.2"/>
    </reaction>
</comment>
<comment type="caution">
    <text evidence="15">The sequence shown here is derived from an EMBL/GenBank/DDBJ whole genome shotgun (WGS) entry which is preliminary data.</text>
</comment>
<dbReference type="PROSITE" id="PS50011">
    <property type="entry name" value="PROTEIN_KINASE_DOM"/>
    <property type="match status" value="1"/>
</dbReference>
<evidence type="ECO:0000256" key="12">
    <source>
        <dbReference type="SAM" id="MobiDB-lite"/>
    </source>
</evidence>
<accession>A0AAW1JIE9</accession>
<evidence type="ECO:0000256" key="5">
    <source>
        <dbReference type="ARBA" id="ARBA00022840"/>
    </source>
</evidence>
<dbReference type="FunFam" id="3.30.200.20:FF:000053">
    <property type="entry name" value="Tyrosine-protein kinase"/>
    <property type="match status" value="1"/>
</dbReference>
<reference evidence="15 16" key="1">
    <citation type="journal article" date="2024" name="BMC Genomics">
        <title>De novo assembly and annotation of Popillia japonica's genome with initial clues to its potential as an invasive pest.</title>
        <authorList>
            <person name="Cucini C."/>
            <person name="Boschi S."/>
            <person name="Funari R."/>
            <person name="Cardaioli E."/>
            <person name="Iannotti N."/>
            <person name="Marturano G."/>
            <person name="Paoli F."/>
            <person name="Bruttini M."/>
            <person name="Carapelli A."/>
            <person name="Frati F."/>
            <person name="Nardi F."/>
        </authorList>
    </citation>
    <scope>NUCLEOTIDE SEQUENCE [LARGE SCALE GENOMIC DNA]</scope>
    <source>
        <strain evidence="15">DMR45628</strain>
    </source>
</reference>
<keyword evidence="7 11" id="KW-0829">Tyrosine-protein kinase</keyword>
<evidence type="ECO:0000259" key="14">
    <source>
        <dbReference type="PROSITE" id="PS50011"/>
    </source>
</evidence>
<dbReference type="PROSITE" id="PS50001">
    <property type="entry name" value="SH2"/>
    <property type="match status" value="1"/>
</dbReference>
<feature type="compositionally biased region" description="Polar residues" evidence="12">
    <location>
        <begin position="331"/>
        <end position="345"/>
    </location>
</feature>
<evidence type="ECO:0000256" key="11">
    <source>
        <dbReference type="RuleBase" id="RU362096"/>
    </source>
</evidence>
<dbReference type="Pfam" id="PF07714">
    <property type="entry name" value="PK_Tyr_Ser-Thr"/>
    <property type="match status" value="1"/>
</dbReference>
<evidence type="ECO:0000256" key="10">
    <source>
        <dbReference type="PROSITE-ProRule" id="PRU10141"/>
    </source>
</evidence>
<evidence type="ECO:0000256" key="4">
    <source>
        <dbReference type="ARBA" id="ARBA00022777"/>
    </source>
</evidence>
<dbReference type="Proteomes" id="UP001458880">
    <property type="component" value="Unassembled WGS sequence"/>
</dbReference>
<evidence type="ECO:0000256" key="1">
    <source>
        <dbReference type="ARBA" id="ARBA00022443"/>
    </source>
</evidence>
<dbReference type="GO" id="GO:0002009">
    <property type="term" value="P:morphogenesis of an epithelium"/>
    <property type="evidence" value="ECO:0007669"/>
    <property type="project" value="UniProtKB-ARBA"/>
</dbReference>
<dbReference type="SUPFAM" id="SSF56112">
    <property type="entry name" value="Protein kinase-like (PK-like)"/>
    <property type="match status" value="1"/>
</dbReference>
<evidence type="ECO:0000256" key="3">
    <source>
        <dbReference type="ARBA" id="ARBA00022741"/>
    </source>
</evidence>
<dbReference type="InterPro" id="IPR001245">
    <property type="entry name" value="Ser-Thr/Tyr_kinase_cat_dom"/>
</dbReference>